<evidence type="ECO:0000256" key="4">
    <source>
        <dbReference type="ARBA" id="ARBA00022741"/>
    </source>
</evidence>
<accession>A0A1F6TNY7</accession>
<dbReference type="InterPro" id="IPR005467">
    <property type="entry name" value="His_kinase_dom"/>
</dbReference>
<keyword evidence="7" id="KW-1133">Transmembrane helix</keyword>
<evidence type="ECO:0000256" key="2">
    <source>
        <dbReference type="ARBA" id="ARBA00012438"/>
    </source>
</evidence>
<gene>
    <name evidence="9" type="ORF">A2637_07065</name>
</gene>
<evidence type="ECO:0000313" key="10">
    <source>
        <dbReference type="Proteomes" id="UP000179360"/>
    </source>
</evidence>
<keyword evidence="3" id="KW-0808">Transferase</keyword>
<organism evidence="9 10">
    <name type="scientific">Candidatus Muproteobacteria bacterium RIFCSPHIGHO2_01_FULL_65_16</name>
    <dbReference type="NCBI Taxonomy" id="1817764"/>
    <lineage>
        <taxon>Bacteria</taxon>
        <taxon>Pseudomonadati</taxon>
        <taxon>Pseudomonadota</taxon>
        <taxon>Candidatus Muproteobacteria</taxon>
    </lineage>
</organism>
<feature type="transmembrane region" description="Helical" evidence="7">
    <location>
        <begin position="20"/>
        <end position="42"/>
    </location>
</feature>
<evidence type="ECO:0000313" key="9">
    <source>
        <dbReference type="EMBL" id="OGI46838.1"/>
    </source>
</evidence>
<evidence type="ECO:0000256" key="3">
    <source>
        <dbReference type="ARBA" id="ARBA00022679"/>
    </source>
</evidence>
<dbReference type="Proteomes" id="UP000179360">
    <property type="component" value="Unassembled WGS sequence"/>
</dbReference>
<dbReference type="InterPro" id="IPR004358">
    <property type="entry name" value="Sig_transdc_His_kin-like_C"/>
</dbReference>
<evidence type="ECO:0000256" key="7">
    <source>
        <dbReference type="SAM" id="Phobius"/>
    </source>
</evidence>
<dbReference type="InterPro" id="IPR003594">
    <property type="entry name" value="HATPase_dom"/>
</dbReference>
<comment type="catalytic activity">
    <reaction evidence="1">
        <text>ATP + protein L-histidine = ADP + protein N-phospho-L-histidine.</text>
        <dbReference type="EC" id="2.7.13.3"/>
    </reaction>
</comment>
<keyword evidence="5" id="KW-0418">Kinase</keyword>
<dbReference type="STRING" id="1817764.A2637_07065"/>
<feature type="transmembrane region" description="Helical" evidence="7">
    <location>
        <begin position="165"/>
        <end position="183"/>
    </location>
</feature>
<name>A0A1F6TNY7_9PROT</name>
<dbReference type="InterPro" id="IPR036097">
    <property type="entry name" value="HisK_dim/P_sf"/>
</dbReference>
<dbReference type="InterPro" id="IPR050980">
    <property type="entry name" value="2C_sensor_his_kinase"/>
</dbReference>
<dbReference type="Gene3D" id="3.30.565.10">
    <property type="entry name" value="Histidine kinase-like ATPase, C-terminal domain"/>
    <property type="match status" value="1"/>
</dbReference>
<evidence type="ECO:0000259" key="8">
    <source>
        <dbReference type="PROSITE" id="PS50109"/>
    </source>
</evidence>
<dbReference type="PANTHER" id="PTHR44936">
    <property type="entry name" value="SENSOR PROTEIN CREC"/>
    <property type="match status" value="1"/>
</dbReference>
<dbReference type="GO" id="GO:0000155">
    <property type="term" value="F:phosphorelay sensor kinase activity"/>
    <property type="evidence" value="ECO:0007669"/>
    <property type="project" value="InterPro"/>
</dbReference>
<dbReference type="SUPFAM" id="SSF55874">
    <property type="entry name" value="ATPase domain of HSP90 chaperone/DNA topoisomerase II/histidine kinase"/>
    <property type="match status" value="1"/>
</dbReference>
<protein>
    <recommendedName>
        <fullName evidence="2">histidine kinase</fullName>
        <ecNumber evidence="2">2.7.13.3</ecNumber>
    </recommendedName>
</protein>
<dbReference type="EMBL" id="MFSY01000037">
    <property type="protein sequence ID" value="OGI46838.1"/>
    <property type="molecule type" value="Genomic_DNA"/>
</dbReference>
<dbReference type="SUPFAM" id="SSF47384">
    <property type="entry name" value="Homodimeric domain of signal transducing histidine kinase"/>
    <property type="match status" value="1"/>
</dbReference>
<feature type="transmembrane region" description="Helical" evidence="7">
    <location>
        <begin position="112"/>
        <end position="145"/>
    </location>
</feature>
<dbReference type="Gene3D" id="1.10.287.130">
    <property type="match status" value="1"/>
</dbReference>
<dbReference type="InterPro" id="IPR036890">
    <property type="entry name" value="HATPase_C_sf"/>
</dbReference>
<dbReference type="PRINTS" id="PR00344">
    <property type="entry name" value="BCTRLSENSOR"/>
</dbReference>
<evidence type="ECO:0000256" key="5">
    <source>
        <dbReference type="ARBA" id="ARBA00022777"/>
    </source>
</evidence>
<dbReference type="SMART" id="SM00387">
    <property type="entry name" value="HATPase_c"/>
    <property type="match status" value="1"/>
</dbReference>
<evidence type="ECO:0000256" key="1">
    <source>
        <dbReference type="ARBA" id="ARBA00000085"/>
    </source>
</evidence>
<keyword evidence="7" id="KW-0472">Membrane</keyword>
<comment type="caution">
    <text evidence="9">The sequence shown here is derived from an EMBL/GenBank/DDBJ whole genome shotgun (WGS) entry which is preliminary data.</text>
</comment>
<dbReference type="PROSITE" id="PS50109">
    <property type="entry name" value="HIS_KIN"/>
    <property type="match status" value="1"/>
</dbReference>
<keyword evidence="4" id="KW-0547">Nucleotide-binding</keyword>
<dbReference type="Pfam" id="PF02518">
    <property type="entry name" value="HATPase_c"/>
    <property type="match status" value="1"/>
</dbReference>
<dbReference type="GO" id="GO:0005886">
    <property type="term" value="C:plasma membrane"/>
    <property type="evidence" value="ECO:0007669"/>
    <property type="project" value="TreeGrafter"/>
</dbReference>
<dbReference type="GO" id="GO:0005524">
    <property type="term" value="F:ATP binding"/>
    <property type="evidence" value="ECO:0007669"/>
    <property type="project" value="UniProtKB-KW"/>
</dbReference>
<sequence>MTSPSTTSPAPLPSTTAINLRRLIVLRNIVLAGQALAVWVAVFHLGMDLPRRPLVAVIAAMTLLNLVTWARMRLAWPVREAELFAQLLLDVAALTALLYFTGGSTNPFAPIYLLPLTLTAAALPGAYAWAMAVVTVTCYSLLLFVYAPLPPAASVHGDDFSRHVLGMWVGFVLSAGLIAYFAMKMANTLRERDQLLAQQREQELRHERILALGTLAAGAAHELGTPLSTMAVLIKDLGQEAVPREKLGILRAQIKRCKEILSTLSAAAGQARAEGGRRLPVDEYLDEIMESWRVVRPSVNCRCRYEGTRPGPEILTEQTLGQAIMNILNNAADASPNDVEVNARWDGRELLLEVCDRGAGLTPAVAANAGREPFFTTKGPGEGLGLGLYLSRATVQRLGGTVQLLDRAGGGACCRLILPLAPLLVAPVT</sequence>
<keyword evidence="6" id="KW-0067">ATP-binding</keyword>
<evidence type="ECO:0000256" key="6">
    <source>
        <dbReference type="ARBA" id="ARBA00022840"/>
    </source>
</evidence>
<keyword evidence="7" id="KW-0812">Transmembrane</keyword>
<dbReference type="EC" id="2.7.13.3" evidence="2"/>
<feature type="domain" description="Histidine kinase" evidence="8">
    <location>
        <begin position="218"/>
        <end position="422"/>
    </location>
</feature>
<proteinExistence type="predicted"/>
<dbReference type="AlphaFoldDB" id="A0A1F6TNY7"/>
<reference evidence="9 10" key="1">
    <citation type="journal article" date="2016" name="Nat. Commun.">
        <title>Thousands of microbial genomes shed light on interconnected biogeochemical processes in an aquifer system.</title>
        <authorList>
            <person name="Anantharaman K."/>
            <person name="Brown C.T."/>
            <person name="Hug L.A."/>
            <person name="Sharon I."/>
            <person name="Castelle C.J."/>
            <person name="Probst A.J."/>
            <person name="Thomas B.C."/>
            <person name="Singh A."/>
            <person name="Wilkins M.J."/>
            <person name="Karaoz U."/>
            <person name="Brodie E.L."/>
            <person name="Williams K.H."/>
            <person name="Hubbard S.S."/>
            <person name="Banfield J.F."/>
        </authorList>
    </citation>
    <scope>NUCLEOTIDE SEQUENCE [LARGE SCALE GENOMIC DNA]</scope>
</reference>
<feature type="transmembrane region" description="Helical" evidence="7">
    <location>
        <begin position="83"/>
        <end position="100"/>
    </location>
</feature>
<feature type="transmembrane region" description="Helical" evidence="7">
    <location>
        <begin position="54"/>
        <end position="71"/>
    </location>
</feature>
<dbReference type="PANTHER" id="PTHR44936:SF10">
    <property type="entry name" value="SENSOR PROTEIN RSTB"/>
    <property type="match status" value="1"/>
</dbReference>